<sequence>MGQSQLGPYNSDKSFSIIRFYQDKQCSLSEDINQIFLNNAINFSHWHFMIHQSLIINGYFFSNCKLTFNSSLNHNYSRIILQKENKILTFQHEFERVSNDFRFKQKSNTTNTIIEEVNLIELYKQLNIQQQDNMQILDSFGTANTTIQPSIRGRQSNQTKKLFQQSSDEEDFTDFEDKSDSYSPIPSRIHENQQTQIQKIHFPSDSDSGQEIHKPYYTQKQSNYQESPLSITNRIKMEEDQQEQELVYQINSELRNLKNKIEKNIGPSYKNLDVSEEYTTNYQKLIEKQRNQKAISTQGNSQQLLQHCGDKYQSNSSTILNYKIEHPKQNQFNQQITKDKEYQKPPDQQIKYISVKINSNTKLPSNSQKQKTPNTRQPQVPFSSQQILKSPRDPKQASILTHTTGSESECNLNTFKQKNPQPQPINIKIDLKGMSKKIG</sequence>
<feature type="compositionally biased region" description="Polar residues" evidence="1">
    <location>
        <begin position="152"/>
        <end position="165"/>
    </location>
</feature>
<feature type="region of interest" description="Disordered" evidence="1">
    <location>
        <begin position="202"/>
        <end position="225"/>
    </location>
</feature>
<evidence type="ECO:0000313" key="2">
    <source>
        <dbReference type="EMBL" id="CAD8109192.1"/>
    </source>
</evidence>
<feature type="compositionally biased region" description="Polar residues" evidence="1">
    <location>
        <begin position="359"/>
        <end position="388"/>
    </location>
</feature>
<reference evidence="2" key="1">
    <citation type="submission" date="2021-01" db="EMBL/GenBank/DDBJ databases">
        <authorList>
            <consortium name="Genoscope - CEA"/>
            <person name="William W."/>
        </authorList>
    </citation>
    <scope>NUCLEOTIDE SEQUENCE</scope>
</reference>
<dbReference type="AlphaFoldDB" id="A0A8S1Q217"/>
<proteinExistence type="predicted"/>
<feature type="region of interest" description="Disordered" evidence="1">
    <location>
        <begin position="152"/>
        <end position="186"/>
    </location>
</feature>
<feature type="compositionally biased region" description="Polar residues" evidence="1">
    <location>
        <begin position="398"/>
        <end position="420"/>
    </location>
</feature>
<evidence type="ECO:0000256" key="1">
    <source>
        <dbReference type="SAM" id="MobiDB-lite"/>
    </source>
</evidence>
<name>A0A8S1Q217_PARPR</name>
<evidence type="ECO:0000313" key="3">
    <source>
        <dbReference type="Proteomes" id="UP000688137"/>
    </source>
</evidence>
<dbReference type="Proteomes" id="UP000688137">
    <property type="component" value="Unassembled WGS sequence"/>
</dbReference>
<gene>
    <name evidence="2" type="ORF">PPRIM_AZ9-3.1.T1400020</name>
</gene>
<accession>A0A8S1Q217</accession>
<protein>
    <submittedName>
        <fullName evidence="2">Uncharacterized protein</fullName>
    </submittedName>
</protein>
<feature type="region of interest" description="Disordered" evidence="1">
    <location>
        <begin position="359"/>
        <end position="439"/>
    </location>
</feature>
<dbReference type="OMA" id="INFSHWH"/>
<keyword evidence="3" id="KW-1185">Reference proteome</keyword>
<comment type="caution">
    <text evidence="2">The sequence shown here is derived from an EMBL/GenBank/DDBJ whole genome shotgun (WGS) entry which is preliminary data.</text>
</comment>
<dbReference type="EMBL" id="CAJJDM010000144">
    <property type="protein sequence ID" value="CAD8109192.1"/>
    <property type="molecule type" value="Genomic_DNA"/>
</dbReference>
<organism evidence="2 3">
    <name type="scientific">Paramecium primaurelia</name>
    <dbReference type="NCBI Taxonomy" id="5886"/>
    <lineage>
        <taxon>Eukaryota</taxon>
        <taxon>Sar</taxon>
        <taxon>Alveolata</taxon>
        <taxon>Ciliophora</taxon>
        <taxon>Intramacronucleata</taxon>
        <taxon>Oligohymenophorea</taxon>
        <taxon>Peniculida</taxon>
        <taxon>Parameciidae</taxon>
        <taxon>Paramecium</taxon>
    </lineage>
</organism>